<dbReference type="PANTHER" id="PTHR47966">
    <property type="entry name" value="BETA-SITE APP-CLEAVING ENZYME, ISOFORM A-RELATED"/>
    <property type="match status" value="1"/>
</dbReference>
<protein>
    <recommendedName>
        <fullName evidence="14">Peptidase A1 domain-containing protein</fullName>
    </recommendedName>
</protein>
<feature type="non-terminal residue" evidence="15">
    <location>
        <position position="1"/>
    </location>
</feature>
<feature type="disulfide bond" evidence="11">
    <location>
        <begin position="510"/>
        <end position="545"/>
    </location>
</feature>
<comment type="subcellular location">
    <subcellularLocation>
        <location evidence="1">Cell membrane</location>
    </subcellularLocation>
</comment>
<evidence type="ECO:0000256" key="11">
    <source>
        <dbReference type="PIRSR" id="PIRSR601461-2"/>
    </source>
</evidence>
<reference evidence="15 16" key="1">
    <citation type="submission" date="2017-12" db="EMBL/GenBank/DDBJ databases">
        <title>Gene loss provides genomic basis for host adaptation in cereal stripe rust fungi.</title>
        <authorList>
            <person name="Xia C."/>
        </authorList>
    </citation>
    <scope>NUCLEOTIDE SEQUENCE [LARGE SCALE GENOMIC DNA]</scope>
    <source>
        <strain evidence="15 16">93TX-2</strain>
    </source>
</reference>
<evidence type="ECO:0000256" key="9">
    <source>
        <dbReference type="ARBA" id="ARBA00023288"/>
    </source>
</evidence>
<evidence type="ECO:0000256" key="10">
    <source>
        <dbReference type="PIRSR" id="PIRSR601461-1"/>
    </source>
</evidence>
<dbReference type="InterPro" id="IPR001461">
    <property type="entry name" value="Aspartic_peptidase_A1"/>
</dbReference>
<feature type="active site" evidence="10">
    <location>
        <position position="475"/>
    </location>
</feature>
<dbReference type="Pfam" id="PF00026">
    <property type="entry name" value="Asp"/>
    <property type="match status" value="1"/>
</dbReference>
<evidence type="ECO:0000256" key="2">
    <source>
        <dbReference type="ARBA" id="ARBA00007447"/>
    </source>
</evidence>
<proteinExistence type="inferred from homology"/>
<keyword evidence="9" id="KW-0449">Lipoprotein</keyword>
<dbReference type="FunFam" id="2.40.70.10:FF:000060">
    <property type="entry name" value="Aspartic-type endopeptidase ctsD"/>
    <property type="match status" value="1"/>
</dbReference>
<keyword evidence="7" id="KW-0472">Membrane</keyword>
<feature type="active site" evidence="10">
    <location>
        <position position="287"/>
    </location>
</feature>
<comment type="caution">
    <text evidence="15">The sequence shown here is derived from an EMBL/GenBank/DDBJ whole genome shotgun (WGS) entry which is preliminary data.</text>
</comment>
<keyword evidence="11" id="KW-1015">Disulfide bond</keyword>
<evidence type="ECO:0000256" key="3">
    <source>
        <dbReference type="ARBA" id="ARBA00022475"/>
    </source>
</evidence>
<dbReference type="AlphaFoldDB" id="A0A2S4UAN2"/>
<dbReference type="SUPFAM" id="SSF50630">
    <property type="entry name" value="Acid proteases"/>
    <property type="match status" value="1"/>
</dbReference>
<dbReference type="CDD" id="cd05471">
    <property type="entry name" value="pepsin_like"/>
    <property type="match status" value="1"/>
</dbReference>
<dbReference type="PROSITE" id="PS00141">
    <property type="entry name" value="ASP_PROTEASE"/>
    <property type="match status" value="2"/>
</dbReference>
<dbReference type="GO" id="GO:0005886">
    <property type="term" value="C:plasma membrane"/>
    <property type="evidence" value="ECO:0007669"/>
    <property type="project" value="UniProtKB-SubCell"/>
</dbReference>
<keyword evidence="5 12" id="KW-0064">Aspartyl protease</keyword>
<dbReference type="InterPro" id="IPR021109">
    <property type="entry name" value="Peptidase_aspartic_dom_sf"/>
</dbReference>
<dbReference type="GO" id="GO:0004190">
    <property type="term" value="F:aspartic-type endopeptidase activity"/>
    <property type="evidence" value="ECO:0007669"/>
    <property type="project" value="UniProtKB-KW"/>
</dbReference>
<keyword evidence="16" id="KW-1185">Reference proteome</keyword>
<dbReference type="Gene3D" id="2.40.70.10">
    <property type="entry name" value="Acid Proteases"/>
    <property type="match status" value="2"/>
</dbReference>
<feature type="domain" description="Peptidase A1" evidence="14">
    <location>
        <begin position="269"/>
        <end position="584"/>
    </location>
</feature>
<sequence>NEELRATNRGGETSPPLRHQEDANLHPDSQFVKRSPAYRLGLAANPDVKTQDTPKARRSKIFHRARDLEDESPLSNRHFFHMGLAANPDVLTQDLPPTSAPSRRSIGQLVPSSTDATVIHSDVVGMEVNAEKVNSTQSPPSNLNTVGLGQKSVSLPLYRRETSEEDRNLHPEIYFQKHLNHALKRHAHFLQKSVDEEVMQDNLRKRAESVGWQLEGSSFSRRSLLPRQESQGFPAAAFAAAKSGAITKPNPVTAANSLGLHIEANDVGYFAEIQVGTPPTTFRLIADTGSADLWLQLPDCRDIKDSSRGCNHPSLNQDSSTFKRTDNPFKITYGTGQVFGVLVEETINMGGLVLTNHAFGGVTRASKEFTGKNVPFDGLLGTAKSVLSNQKVLTPIEAMAKAGTLSGAFVGYALGRVSDSENIGQLTLGGIDQTKFDGNLTIFPNVNKKGFWEGAMDTVKVGGKTILTGRTGILDTGTTLMVLPAKDAATLHSNIPGASSDNKGGFRIPCTNTVKISLSFGGVEFEINPVDLTFQPVGRNLQGQCISGISSGTIGGPTQWLIGDVFLKNVYFATDFTNDQMGLAVLKALPSKN</sequence>
<organism evidence="15 16">
    <name type="scientific">Puccinia striiformis</name>
    <dbReference type="NCBI Taxonomy" id="27350"/>
    <lineage>
        <taxon>Eukaryota</taxon>
        <taxon>Fungi</taxon>
        <taxon>Dikarya</taxon>
        <taxon>Basidiomycota</taxon>
        <taxon>Pucciniomycotina</taxon>
        <taxon>Pucciniomycetes</taxon>
        <taxon>Pucciniales</taxon>
        <taxon>Pucciniaceae</taxon>
        <taxon>Puccinia</taxon>
    </lineage>
</organism>
<evidence type="ECO:0000259" key="14">
    <source>
        <dbReference type="PROSITE" id="PS51767"/>
    </source>
</evidence>
<keyword evidence="3" id="KW-1003">Cell membrane</keyword>
<dbReference type="InterPro" id="IPR001969">
    <property type="entry name" value="Aspartic_peptidase_AS"/>
</dbReference>
<evidence type="ECO:0000256" key="12">
    <source>
        <dbReference type="RuleBase" id="RU000454"/>
    </source>
</evidence>
<reference evidence="16" key="2">
    <citation type="journal article" date="2018" name="BMC Genomics">
        <title>Genomic insights into host adaptation between the wheat stripe rust pathogen (Puccinia striiformis f. sp. tritici) and the barley stripe rust pathogen (Puccinia striiformis f. sp. hordei).</title>
        <authorList>
            <person name="Xia C."/>
            <person name="Wang M."/>
            <person name="Yin C."/>
            <person name="Cornejo O.E."/>
            <person name="Hulbert S.H."/>
            <person name="Chen X."/>
        </authorList>
    </citation>
    <scope>NUCLEOTIDE SEQUENCE [LARGE SCALE GENOMIC DNA]</scope>
    <source>
        <strain evidence="16">93TX-2</strain>
    </source>
</reference>
<evidence type="ECO:0000256" key="13">
    <source>
        <dbReference type="SAM" id="MobiDB-lite"/>
    </source>
</evidence>
<dbReference type="PRINTS" id="PR00792">
    <property type="entry name" value="PEPSIN"/>
</dbReference>
<dbReference type="InterPro" id="IPR034164">
    <property type="entry name" value="Pepsin-like_dom"/>
</dbReference>
<dbReference type="InterPro" id="IPR033121">
    <property type="entry name" value="PEPTIDASE_A1"/>
</dbReference>
<evidence type="ECO:0000256" key="5">
    <source>
        <dbReference type="ARBA" id="ARBA00022750"/>
    </source>
</evidence>
<accession>A0A2S4UAN2</accession>
<gene>
    <name evidence="15" type="ORF">PSHT_16275</name>
</gene>
<keyword evidence="8" id="KW-0325">Glycoprotein</keyword>
<keyword evidence="4 12" id="KW-0645">Protease</keyword>
<feature type="region of interest" description="Disordered" evidence="13">
    <location>
        <begin position="1"/>
        <end position="30"/>
    </location>
</feature>
<evidence type="ECO:0000313" key="16">
    <source>
        <dbReference type="Proteomes" id="UP000238274"/>
    </source>
</evidence>
<name>A0A2S4UAN2_9BASI</name>
<dbReference type="VEuPathDB" id="FungiDB:PSTT_06249"/>
<dbReference type="EMBL" id="PKSM01000501">
    <property type="protein sequence ID" value="POV94332.1"/>
    <property type="molecule type" value="Genomic_DNA"/>
</dbReference>
<dbReference type="PANTHER" id="PTHR47966:SF75">
    <property type="entry name" value="ENDOPEPTIDASE (CTSD), PUTATIVE (AFU_ORTHOLOGUE AFUA_4G07040)-RELATED"/>
    <property type="match status" value="1"/>
</dbReference>
<dbReference type="Proteomes" id="UP000238274">
    <property type="component" value="Unassembled WGS sequence"/>
</dbReference>
<keyword evidence="6 12" id="KW-0378">Hydrolase</keyword>
<evidence type="ECO:0000256" key="4">
    <source>
        <dbReference type="ARBA" id="ARBA00022670"/>
    </source>
</evidence>
<dbReference type="OrthoDB" id="2747330at2759"/>
<dbReference type="GO" id="GO:0006508">
    <property type="term" value="P:proteolysis"/>
    <property type="evidence" value="ECO:0007669"/>
    <property type="project" value="UniProtKB-KW"/>
</dbReference>
<evidence type="ECO:0000256" key="7">
    <source>
        <dbReference type="ARBA" id="ARBA00023136"/>
    </source>
</evidence>
<dbReference type="PROSITE" id="PS51767">
    <property type="entry name" value="PEPTIDASE_A1"/>
    <property type="match status" value="1"/>
</dbReference>
<evidence type="ECO:0000256" key="1">
    <source>
        <dbReference type="ARBA" id="ARBA00004236"/>
    </source>
</evidence>
<dbReference type="VEuPathDB" id="FungiDB:PSHT_16275"/>
<evidence type="ECO:0000256" key="6">
    <source>
        <dbReference type="ARBA" id="ARBA00022801"/>
    </source>
</evidence>
<comment type="similarity">
    <text evidence="2 12">Belongs to the peptidase A1 family.</text>
</comment>
<evidence type="ECO:0000313" key="15">
    <source>
        <dbReference type="EMBL" id="POV94332.1"/>
    </source>
</evidence>
<reference evidence="16" key="3">
    <citation type="journal article" date="2018" name="Mol. Plant Microbe Interact.">
        <title>Genome sequence resources for the wheat stripe rust pathogen (Puccinia striiformis f. sp. tritici) and the barley stripe rust pathogen (Puccinia striiformis f. sp. hordei).</title>
        <authorList>
            <person name="Xia C."/>
            <person name="Wang M."/>
            <person name="Yin C."/>
            <person name="Cornejo O.E."/>
            <person name="Hulbert S.H."/>
            <person name="Chen X."/>
        </authorList>
    </citation>
    <scope>NUCLEOTIDE SEQUENCE [LARGE SCALE GENOMIC DNA]</scope>
    <source>
        <strain evidence="16">93TX-2</strain>
    </source>
</reference>
<evidence type="ECO:0000256" key="8">
    <source>
        <dbReference type="ARBA" id="ARBA00023180"/>
    </source>
</evidence>